<dbReference type="EMBL" id="UOFX01000006">
    <property type="protein sequence ID" value="VAX05594.1"/>
    <property type="molecule type" value="Genomic_DNA"/>
</dbReference>
<organism evidence="1">
    <name type="scientific">hydrothermal vent metagenome</name>
    <dbReference type="NCBI Taxonomy" id="652676"/>
    <lineage>
        <taxon>unclassified sequences</taxon>
        <taxon>metagenomes</taxon>
        <taxon>ecological metagenomes</taxon>
    </lineage>
</organism>
<accession>A0A3B1B0S8</accession>
<gene>
    <name evidence="1" type="ORF">MNBD_GAMMA26-1629</name>
</gene>
<proteinExistence type="predicted"/>
<dbReference type="Pfam" id="PF06347">
    <property type="entry name" value="SH3_4"/>
    <property type="match status" value="1"/>
</dbReference>
<dbReference type="Gene3D" id="2.30.30.40">
    <property type="entry name" value="SH3 Domains"/>
    <property type="match status" value="1"/>
</dbReference>
<sequence length="167" mass="17960">MRKIKWPVLALLLVAPSLFAGPGYVVRSNDLMDEPYRDANAIMALDEGISVEILKRKGGWLKIEVDGKTGWARMSKIRKGKASAKPDSGTEAKGVLALASGRAGTGNVVSATGVRGLSEAELKEAEFNRTEIEKMESFTVNKAKAGDFAHTGKLTARPVDFLPDTVE</sequence>
<evidence type="ECO:0008006" key="2">
    <source>
        <dbReference type="Google" id="ProtNLM"/>
    </source>
</evidence>
<reference evidence="1" key="1">
    <citation type="submission" date="2018-06" db="EMBL/GenBank/DDBJ databases">
        <authorList>
            <person name="Zhirakovskaya E."/>
        </authorList>
    </citation>
    <scope>NUCLEOTIDE SEQUENCE</scope>
</reference>
<evidence type="ECO:0000313" key="1">
    <source>
        <dbReference type="EMBL" id="VAX05594.1"/>
    </source>
</evidence>
<dbReference type="InterPro" id="IPR010466">
    <property type="entry name" value="DUF1058"/>
</dbReference>
<protein>
    <recommendedName>
        <fullName evidence="2">SH3b domain-containing protein</fullName>
    </recommendedName>
</protein>
<name>A0A3B1B0S8_9ZZZZ</name>
<dbReference type="AlphaFoldDB" id="A0A3B1B0S8"/>